<keyword evidence="2" id="KW-1185">Reference proteome</keyword>
<name>A0A402B8Y1_9CHLR</name>
<accession>A0A402B8Y1</accession>
<dbReference type="AlphaFoldDB" id="A0A402B8Y1"/>
<dbReference type="Proteomes" id="UP000287171">
    <property type="component" value="Unassembled WGS sequence"/>
</dbReference>
<proteinExistence type="predicted"/>
<reference evidence="2" key="1">
    <citation type="submission" date="2018-12" db="EMBL/GenBank/DDBJ databases">
        <title>Tengunoibacter tsumagoiensis gen. nov., sp. nov., Dictyobacter kobayashii sp. nov., D. alpinus sp. nov., and D. joshuensis sp. nov. and description of Dictyobacteraceae fam. nov. within the order Ktedonobacterales isolated from Tengu-no-mugimeshi.</title>
        <authorList>
            <person name="Wang C.M."/>
            <person name="Zheng Y."/>
            <person name="Sakai Y."/>
            <person name="Toyoda A."/>
            <person name="Minakuchi Y."/>
            <person name="Abe K."/>
            <person name="Yokota A."/>
            <person name="Yabe S."/>
        </authorList>
    </citation>
    <scope>NUCLEOTIDE SEQUENCE [LARGE SCALE GENOMIC DNA]</scope>
    <source>
        <strain evidence="2">Uno16</strain>
    </source>
</reference>
<comment type="caution">
    <text evidence="1">The sequence shown here is derived from an EMBL/GenBank/DDBJ whole genome shotgun (WGS) entry which is preliminary data.</text>
</comment>
<sequence length="72" mass="7904">MQIPSSKGDADRVLAVEARYVSSLVLIVYSKDFVWVGVLVADLGFFDGVFLAFDAFKQLVEGVGKLLYAFVL</sequence>
<evidence type="ECO:0000313" key="2">
    <source>
        <dbReference type="Proteomes" id="UP000287171"/>
    </source>
</evidence>
<protein>
    <submittedName>
        <fullName evidence="1">Uncharacterized protein</fullName>
    </submittedName>
</protein>
<gene>
    <name evidence="1" type="ORF">KDA_32440</name>
</gene>
<dbReference type="EMBL" id="BIFT01000001">
    <property type="protein sequence ID" value="GCE27760.1"/>
    <property type="molecule type" value="Genomic_DNA"/>
</dbReference>
<evidence type="ECO:0000313" key="1">
    <source>
        <dbReference type="EMBL" id="GCE27760.1"/>
    </source>
</evidence>
<organism evidence="1 2">
    <name type="scientific">Dictyobacter alpinus</name>
    <dbReference type="NCBI Taxonomy" id="2014873"/>
    <lineage>
        <taxon>Bacteria</taxon>
        <taxon>Bacillati</taxon>
        <taxon>Chloroflexota</taxon>
        <taxon>Ktedonobacteria</taxon>
        <taxon>Ktedonobacterales</taxon>
        <taxon>Dictyobacteraceae</taxon>
        <taxon>Dictyobacter</taxon>
    </lineage>
</organism>